<evidence type="ECO:0000313" key="1">
    <source>
        <dbReference type="EMBL" id="KAI9909223.1"/>
    </source>
</evidence>
<evidence type="ECO:0000313" key="2">
    <source>
        <dbReference type="Proteomes" id="UP001163321"/>
    </source>
</evidence>
<dbReference type="Proteomes" id="UP001163321">
    <property type="component" value="Chromosome 7"/>
</dbReference>
<keyword evidence="2" id="KW-1185">Reference proteome</keyword>
<protein>
    <submittedName>
        <fullName evidence="1">Uncharacterized protein</fullName>
    </submittedName>
</protein>
<name>A0ACC0VTQ2_9STRA</name>
<reference evidence="1 2" key="1">
    <citation type="journal article" date="2022" name="bioRxiv">
        <title>The genome of the oomycete Peronosclerospora sorghi, a cosmopolitan pathogen of maize and sorghum, is inflated with dispersed pseudogenes.</title>
        <authorList>
            <person name="Fletcher K."/>
            <person name="Martin F."/>
            <person name="Isakeit T."/>
            <person name="Cavanaugh K."/>
            <person name="Magill C."/>
            <person name="Michelmore R."/>
        </authorList>
    </citation>
    <scope>NUCLEOTIDE SEQUENCE [LARGE SCALE GENOMIC DNA]</scope>
    <source>
        <strain evidence="1">P6</strain>
    </source>
</reference>
<gene>
    <name evidence="1" type="ORF">PsorP6_014887</name>
</gene>
<dbReference type="EMBL" id="CM047586">
    <property type="protein sequence ID" value="KAI9909223.1"/>
    <property type="molecule type" value="Genomic_DNA"/>
</dbReference>
<sequence length="136" mass="16024">MQHLPSRIDAYPLFHELHVYHEAEQGFFFLQKDGEMEDLGQQSMLWKKQTPWKMRYDSMAMKLKYRDPILALLRVILHEAALRNELLYAKITRKEGFIRMGTVKSAVMHVEAPEISFALIEKAKLLVRQDPMHEAL</sequence>
<comment type="caution">
    <text evidence="1">The sequence shown here is derived from an EMBL/GenBank/DDBJ whole genome shotgun (WGS) entry which is preliminary data.</text>
</comment>
<proteinExistence type="predicted"/>
<accession>A0ACC0VTQ2</accession>
<organism evidence="1 2">
    <name type="scientific">Peronosclerospora sorghi</name>
    <dbReference type="NCBI Taxonomy" id="230839"/>
    <lineage>
        <taxon>Eukaryota</taxon>
        <taxon>Sar</taxon>
        <taxon>Stramenopiles</taxon>
        <taxon>Oomycota</taxon>
        <taxon>Peronosporomycetes</taxon>
        <taxon>Peronosporales</taxon>
        <taxon>Peronosporaceae</taxon>
        <taxon>Peronosclerospora</taxon>
    </lineage>
</organism>